<reference evidence="2 3" key="1">
    <citation type="submission" date="2020-06" db="EMBL/GenBank/DDBJ databases">
        <authorList>
            <person name="Li R."/>
            <person name="Bekaert M."/>
        </authorList>
    </citation>
    <scope>NUCLEOTIDE SEQUENCE [LARGE SCALE GENOMIC DNA]</scope>
    <source>
        <strain evidence="3">wild</strain>
    </source>
</reference>
<gene>
    <name evidence="2" type="ORF">MCOR_45755</name>
</gene>
<feature type="compositionally biased region" description="Basic and acidic residues" evidence="1">
    <location>
        <begin position="23"/>
        <end position="32"/>
    </location>
</feature>
<dbReference type="AlphaFoldDB" id="A0A6J8DXD9"/>
<accession>A0A6J8DXD9</accession>
<dbReference type="OrthoDB" id="10068559at2759"/>
<dbReference type="EMBL" id="CACVKT020008097">
    <property type="protein sequence ID" value="CAC5412780.1"/>
    <property type="molecule type" value="Genomic_DNA"/>
</dbReference>
<dbReference type="PANTHER" id="PTHR31751">
    <property type="entry name" value="SI:CH211-108C17.2-RELATED-RELATED"/>
    <property type="match status" value="1"/>
</dbReference>
<feature type="region of interest" description="Disordered" evidence="1">
    <location>
        <begin position="1"/>
        <end position="152"/>
    </location>
</feature>
<feature type="compositionally biased region" description="Low complexity" evidence="1">
    <location>
        <begin position="1"/>
        <end position="15"/>
    </location>
</feature>
<sequence>MLSPSETSTCQSSSPKKIRRGYSKREAARLVADHYQNTSVSEPAEDNQNTSVSEPAAVEYEVDDPKPTITSIGCQVNKRPKQRSKYCQTNSKTTKASSQKPSVKTRTIATTIDEPLSSRMKDDQESDPSDQPLSLSSDDNDEQEISQPFVGNKPAGNLSISAGILFSGSVPSKALRMLKFMKISGISMSSYINHQKFYLYPSIGHVWHNYQNDNAYDIQQQQRSVTLGGDGRADTPGHSANFCSYTMLDLDEGVVVDIQLVQHHNIKIKTLVTDRHVQIKKWVRENMEDTKHAFDVWHVAKGSKVYEKLQDIINSRQMKKDIPMLSSGQQTSELEGFHSVVNPKMIGFSFHGMLSR</sequence>
<evidence type="ECO:0000313" key="3">
    <source>
        <dbReference type="Proteomes" id="UP000507470"/>
    </source>
</evidence>
<evidence type="ECO:0000256" key="1">
    <source>
        <dbReference type="SAM" id="MobiDB-lite"/>
    </source>
</evidence>
<feature type="compositionally biased region" description="Polar residues" evidence="1">
    <location>
        <begin position="35"/>
        <end position="53"/>
    </location>
</feature>
<name>A0A6J8DXD9_MYTCO</name>
<evidence type="ECO:0000313" key="2">
    <source>
        <dbReference type="EMBL" id="CAC5412780.1"/>
    </source>
</evidence>
<organism evidence="2 3">
    <name type="scientific">Mytilus coruscus</name>
    <name type="common">Sea mussel</name>
    <dbReference type="NCBI Taxonomy" id="42192"/>
    <lineage>
        <taxon>Eukaryota</taxon>
        <taxon>Metazoa</taxon>
        <taxon>Spiralia</taxon>
        <taxon>Lophotrochozoa</taxon>
        <taxon>Mollusca</taxon>
        <taxon>Bivalvia</taxon>
        <taxon>Autobranchia</taxon>
        <taxon>Pteriomorphia</taxon>
        <taxon>Mytilida</taxon>
        <taxon>Mytiloidea</taxon>
        <taxon>Mytilidae</taxon>
        <taxon>Mytilinae</taxon>
        <taxon>Mytilus</taxon>
    </lineage>
</organism>
<dbReference type="Proteomes" id="UP000507470">
    <property type="component" value="Unassembled WGS sequence"/>
</dbReference>
<keyword evidence="3" id="KW-1185">Reference proteome</keyword>
<dbReference type="PANTHER" id="PTHR31751:SF42">
    <property type="entry name" value="PROTEIN CBG10204"/>
    <property type="match status" value="1"/>
</dbReference>
<proteinExistence type="predicted"/>
<feature type="compositionally biased region" description="Polar residues" evidence="1">
    <location>
        <begin position="85"/>
        <end position="110"/>
    </location>
</feature>
<protein>
    <submittedName>
        <fullName evidence="2">Uncharacterized protein</fullName>
    </submittedName>
</protein>